<feature type="region of interest" description="Disordered" evidence="1">
    <location>
        <begin position="126"/>
        <end position="150"/>
    </location>
</feature>
<accession>A0A347UHK8</accession>
<name>A0A347UHK8_9RHOB</name>
<evidence type="ECO:0000313" key="2">
    <source>
        <dbReference type="EMBL" id="AXX98336.1"/>
    </source>
</evidence>
<dbReference type="AlphaFoldDB" id="A0A347UHK8"/>
<protein>
    <submittedName>
        <fullName evidence="2">Uncharacterized protein</fullName>
    </submittedName>
</protein>
<sequence>MRQQNGYSLVAERAIERVRQIADDATRENLSVAARDRLIQELGFHRETLEQAFSFRKQHGPAMSMADSDTYFSEKLGGMISFAEMAVEPERHGGNYSKDKTLDNIGHYSYLVARLVAANWNSISRRPKSDKTLKESSFEHREAMERLVNR</sequence>
<dbReference type="EMBL" id="CP032125">
    <property type="protein sequence ID" value="AXX98336.1"/>
    <property type="molecule type" value="Genomic_DNA"/>
</dbReference>
<gene>
    <name evidence="2" type="ORF">BAR1_10600</name>
</gene>
<feature type="compositionally biased region" description="Basic and acidic residues" evidence="1">
    <location>
        <begin position="127"/>
        <end position="150"/>
    </location>
</feature>
<dbReference type="OrthoDB" id="9843685at2"/>
<dbReference type="RefSeq" id="WP_118942992.1">
    <property type="nucleotide sequence ID" value="NZ_CP032125.1"/>
</dbReference>
<organism evidence="2 3">
    <name type="scientific">Profundibacter amoris</name>
    <dbReference type="NCBI Taxonomy" id="2171755"/>
    <lineage>
        <taxon>Bacteria</taxon>
        <taxon>Pseudomonadati</taxon>
        <taxon>Pseudomonadota</taxon>
        <taxon>Alphaproteobacteria</taxon>
        <taxon>Rhodobacterales</taxon>
        <taxon>Paracoccaceae</taxon>
        <taxon>Profundibacter</taxon>
    </lineage>
</organism>
<proteinExistence type="predicted"/>
<reference evidence="2 3" key="1">
    <citation type="submission" date="2018-09" db="EMBL/GenBank/DDBJ databases">
        <title>Profundibacter amoris BAR1 gen. nov., sp. nov., a new member of the Roseobacter clade isolated at Lokis Castle Vent Field on the Arctic Mid-Oceanic Ridge.</title>
        <authorList>
            <person name="Le Moine Bauer S."/>
            <person name="Sjoeberg A.G."/>
            <person name="L'Haridon S."/>
            <person name="Stokke R."/>
            <person name="Roalkvam I."/>
            <person name="Steen I.H."/>
            <person name="Dahle H."/>
        </authorList>
    </citation>
    <scope>NUCLEOTIDE SEQUENCE [LARGE SCALE GENOMIC DNA]</scope>
    <source>
        <strain evidence="2 3">BAR1</strain>
    </source>
</reference>
<dbReference type="KEGG" id="pamo:BAR1_10600"/>
<keyword evidence="3" id="KW-1185">Reference proteome</keyword>
<evidence type="ECO:0000313" key="3">
    <source>
        <dbReference type="Proteomes" id="UP000261704"/>
    </source>
</evidence>
<dbReference type="Proteomes" id="UP000261704">
    <property type="component" value="Chromosome"/>
</dbReference>
<evidence type="ECO:0000256" key="1">
    <source>
        <dbReference type="SAM" id="MobiDB-lite"/>
    </source>
</evidence>